<organism evidence="2 3">
    <name type="scientific">Streptomyces fradiae ATCC 10745 = DSM 40063</name>
    <dbReference type="NCBI Taxonomy" id="1319510"/>
    <lineage>
        <taxon>Bacteria</taxon>
        <taxon>Bacillati</taxon>
        <taxon>Actinomycetota</taxon>
        <taxon>Actinomycetes</taxon>
        <taxon>Kitasatosporales</taxon>
        <taxon>Streptomycetaceae</taxon>
        <taxon>Streptomyces</taxon>
    </lineage>
</organism>
<keyword evidence="1" id="KW-0812">Transmembrane</keyword>
<dbReference type="EMBL" id="ASYR01000016">
    <property type="protein sequence ID" value="KAF0649190.1"/>
    <property type="molecule type" value="Genomic_DNA"/>
</dbReference>
<proteinExistence type="predicted"/>
<evidence type="ECO:0000256" key="1">
    <source>
        <dbReference type="SAM" id="Phobius"/>
    </source>
</evidence>
<keyword evidence="3" id="KW-1185">Reference proteome</keyword>
<feature type="transmembrane region" description="Helical" evidence="1">
    <location>
        <begin position="127"/>
        <end position="148"/>
    </location>
</feature>
<dbReference type="Proteomes" id="UP000731519">
    <property type="component" value="Unassembled WGS sequence"/>
</dbReference>
<feature type="transmembrane region" description="Helical" evidence="1">
    <location>
        <begin position="63"/>
        <end position="84"/>
    </location>
</feature>
<comment type="caution">
    <text evidence="2">The sequence shown here is derived from an EMBL/GenBank/DDBJ whole genome shotgun (WGS) entry which is preliminary data.</text>
</comment>
<evidence type="ECO:0000313" key="2">
    <source>
        <dbReference type="EMBL" id="KAF0649190.1"/>
    </source>
</evidence>
<feature type="transmembrane region" description="Helical" evidence="1">
    <location>
        <begin position="20"/>
        <end position="42"/>
    </location>
</feature>
<gene>
    <name evidence="2" type="ORF">K701_13860</name>
</gene>
<reference evidence="2 3" key="1">
    <citation type="submission" date="2013-05" db="EMBL/GenBank/DDBJ databases">
        <title>Genome Sequence of Streptomyces fradiae.</title>
        <authorList>
            <person name="Kirby R."/>
        </authorList>
    </citation>
    <scope>NUCLEOTIDE SEQUENCE [LARGE SCALE GENOMIC DNA]</scope>
    <source>
        <strain evidence="2 3">ATCC 10745</strain>
    </source>
</reference>
<dbReference type="GeneID" id="91403047"/>
<name>A0ABQ6XUW4_STRFR</name>
<feature type="transmembrane region" description="Helical" evidence="1">
    <location>
        <begin position="96"/>
        <end position="120"/>
    </location>
</feature>
<accession>A0ABQ6XUW4</accession>
<sequence length="163" mass="16759">MYEHAQYVQMAAETFSVGGRLLGSVGAGAIATALTVAMFAGIKEPKAAEGKKAGKQRRKLNSTEASAMGLIAGTFYITAGSIWTVGKEVSNGFASIFTSGAFGHAGLGGVALILSAYLFYRAPRPGWAAFLGILAAGIFSAAGGIWGLPEFLLLLLAQKLGLL</sequence>
<evidence type="ECO:0008006" key="4">
    <source>
        <dbReference type="Google" id="ProtNLM"/>
    </source>
</evidence>
<evidence type="ECO:0000313" key="3">
    <source>
        <dbReference type="Proteomes" id="UP000731519"/>
    </source>
</evidence>
<keyword evidence="1" id="KW-0472">Membrane</keyword>
<protein>
    <recommendedName>
        <fullName evidence="4">Tripartite tricarboxylate transporter TctB family protein</fullName>
    </recommendedName>
</protein>
<dbReference type="RefSeq" id="WP_031137250.1">
    <property type="nucleotide sequence ID" value="NZ_ASYR01000016.1"/>
</dbReference>
<keyword evidence="1" id="KW-1133">Transmembrane helix</keyword>